<name>A0A8J2L3L0_9HEXA</name>
<feature type="non-terminal residue" evidence="1">
    <location>
        <position position="219"/>
    </location>
</feature>
<sequence length="219" mass="24577">SDVCLIQDNLVQELGLTKEKLPHKQVIEALQDKPITTATEFATLDLISTYYPQIQVTIKALVIAKIGGCYPQKSMDAARWDHIPKTGLADPQFFKPQRVELLLSTDIFYDVIRSGILRGQPGEPVAQESCFGWIVGGGTSHRSRTFPTIPPSDNCYLRCNLTNSLESQMQRFWEIEHGPNEKQKLTAEETACESHYTSTTTRLSDGTYQVELPFRPESG</sequence>
<organism evidence="1 2">
    <name type="scientific">Allacma fusca</name>
    <dbReference type="NCBI Taxonomy" id="39272"/>
    <lineage>
        <taxon>Eukaryota</taxon>
        <taxon>Metazoa</taxon>
        <taxon>Ecdysozoa</taxon>
        <taxon>Arthropoda</taxon>
        <taxon>Hexapoda</taxon>
        <taxon>Collembola</taxon>
        <taxon>Symphypleona</taxon>
        <taxon>Sminthuridae</taxon>
        <taxon>Allacma</taxon>
    </lineage>
</organism>
<reference evidence="1" key="1">
    <citation type="submission" date="2021-06" db="EMBL/GenBank/DDBJ databases">
        <authorList>
            <person name="Hodson N. C."/>
            <person name="Mongue J. A."/>
            <person name="Jaron S. K."/>
        </authorList>
    </citation>
    <scope>NUCLEOTIDE SEQUENCE</scope>
</reference>
<dbReference type="OrthoDB" id="8042916at2759"/>
<keyword evidence="2" id="KW-1185">Reference proteome</keyword>
<evidence type="ECO:0000313" key="1">
    <source>
        <dbReference type="EMBL" id="CAG7825576.1"/>
    </source>
</evidence>
<accession>A0A8J2L3L0</accession>
<evidence type="ECO:0008006" key="3">
    <source>
        <dbReference type="Google" id="ProtNLM"/>
    </source>
</evidence>
<dbReference type="Proteomes" id="UP000708208">
    <property type="component" value="Unassembled WGS sequence"/>
</dbReference>
<comment type="caution">
    <text evidence="1">The sequence shown here is derived from an EMBL/GenBank/DDBJ whole genome shotgun (WGS) entry which is preliminary data.</text>
</comment>
<dbReference type="EMBL" id="CAJVCH010536765">
    <property type="protein sequence ID" value="CAG7825576.1"/>
    <property type="molecule type" value="Genomic_DNA"/>
</dbReference>
<gene>
    <name evidence="1" type="ORF">AFUS01_LOCUS35679</name>
</gene>
<protein>
    <recommendedName>
        <fullName evidence="3">Peptidase aspartic putative domain-containing protein</fullName>
    </recommendedName>
</protein>
<dbReference type="AlphaFoldDB" id="A0A8J2L3L0"/>
<feature type="non-terminal residue" evidence="1">
    <location>
        <position position="1"/>
    </location>
</feature>
<proteinExistence type="predicted"/>
<evidence type="ECO:0000313" key="2">
    <source>
        <dbReference type="Proteomes" id="UP000708208"/>
    </source>
</evidence>